<dbReference type="InterPro" id="IPR001647">
    <property type="entry name" value="HTH_TetR"/>
</dbReference>
<evidence type="ECO:0000256" key="2">
    <source>
        <dbReference type="ARBA" id="ARBA00023125"/>
    </source>
</evidence>
<dbReference type="Gene3D" id="1.10.357.10">
    <property type="entry name" value="Tetracycline Repressor, domain 2"/>
    <property type="match status" value="1"/>
</dbReference>
<evidence type="ECO:0000259" key="6">
    <source>
        <dbReference type="PROSITE" id="PS50977"/>
    </source>
</evidence>
<evidence type="ECO:0000313" key="8">
    <source>
        <dbReference type="Proteomes" id="UP001165041"/>
    </source>
</evidence>
<feature type="region of interest" description="Disordered" evidence="5">
    <location>
        <begin position="1"/>
        <end position="20"/>
    </location>
</feature>
<dbReference type="Gene3D" id="1.10.10.60">
    <property type="entry name" value="Homeodomain-like"/>
    <property type="match status" value="1"/>
</dbReference>
<sequence length="203" mass="21658">MNSQSPEPPPAEPVRRTGGRSARVCAAVHRAVTELIAEGGAEQLSIPVVAARAGVNPTSVYRRWGDLNGLLADVTATRLAPEDAPPDTGGLRTDLLQWAERSRASVTAPENLALVRHAVGQLATCPGPGSTPRMAAREQQLATILARAAERGEPTPTLRQGVDHLLAPLYFRIILNLGPVEPADVRRLVDDLLRHHTDTCTTA</sequence>
<protein>
    <submittedName>
        <fullName evidence="7">TetR family transcriptional regulator</fullName>
    </submittedName>
</protein>
<dbReference type="AlphaFoldDB" id="A0A9W6Q356"/>
<evidence type="ECO:0000256" key="3">
    <source>
        <dbReference type="ARBA" id="ARBA00023163"/>
    </source>
</evidence>
<evidence type="ECO:0000256" key="4">
    <source>
        <dbReference type="PROSITE-ProRule" id="PRU00335"/>
    </source>
</evidence>
<feature type="DNA-binding region" description="H-T-H motif" evidence="4">
    <location>
        <begin position="45"/>
        <end position="64"/>
    </location>
</feature>
<comment type="caution">
    <text evidence="7">The sequence shown here is derived from an EMBL/GenBank/DDBJ whole genome shotgun (WGS) entry which is preliminary data.</text>
</comment>
<evidence type="ECO:0000256" key="5">
    <source>
        <dbReference type="SAM" id="MobiDB-lite"/>
    </source>
</evidence>
<dbReference type="Pfam" id="PF16859">
    <property type="entry name" value="TetR_C_11"/>
    <property type="match status" value="1"/>
</dbReference>
<organism evidence="7 8">
    <name type="scientific">Kitasatospora phosalacinea</name>
    <dbReference type="NCBI Taxonomy" id="2065"/>
    <lineage>
        <taxon>Bacteria</taxon>
        <taxon>Bacillati</taxon>
        <taxon>Actinomycetota</taxon>
        <taxon>Actinomycetes</taxon>
        <taxon>Kitasatosporales</taxon>
        <taxon>Streptomycetaceae</taxon>
        <taxon>Kitasatospora</taxon>
    </lineage>
</organism>
<dbReference type="Proteomes" id="UP001165041">
    <property type="component" value="Unassembled WGS sequence"/>
</dbReference>
<evidence type="ECO:0000313" key="7">
    <source>
        <dbReference type="EMBL" id="GLW67931.1"/>
    </source>
</evidence>
<feature type="compositionally biased region" description="Pro residues" evidence="5">
    <location>
        <begin position="1"/>
        <end position="12"/>
    </location>
</feature>
<dbReference type="GO" id="GO:0000976">
    <property type="term" value="F:transcription cis-regulatory region binding"/>
    <property type="evidence" value="ECO:0007669"/>
    <property type="project" value="TreeGrafter"/>
</dbReference>
<dbReference type="SUPFAM" id="SSF46689">
    <property type="entry name" value="Homeodomain-like"/>
    <property type="match status" value="1"/>
</dbReference>
<dbReference type="PANTHER" id="PTHR30055:SF148">
    <property type="entry name" value="TETR-FAMILY TRANSCRIPTIONAL REGULATOR"/>
    <property type="match status" value="1"/>
</dbReference>
<proteinExistence type="predicted"/>
<dbReference type="SUPFAM" id="SSF48498">
    <property type="entry name" value="Tetracyclin repressor-like, C-terminal domain"/>
    <property type="match status" value="1"/>
</dbReference>
<reference evidence="7" key="1">
    <citation type="submission" date="2023-02" db="EMBL/GenBank/DDBJ databases">
        <title>Kitasatospora phosalacinea NBRC 14627.</title>
        <authorList>
            <person name="Ichikawa N."/>
            <person name="Sato H."/>
            <person name="Tonouchi N."/>
        </authorList>
    </citation>
    <scope>NUCLEOTIDE SEQUENCE</scope>
    <source>
        <strain evidence="7">NBRC 14627</strain>
    </source>
</reference>
<dbReference type="InterPro" id="IPR011075">
    <property type="entry name" value="TetR_C"/>
</dbReference>
<dbReference type="PANTHER" id="PTHR30055">
    <property type="entry name" value="HTH-TYPE TRANSCRIPTIONAL REGULATOR RUTR"/>
    <property type="match status" value="1"/>
</dbReference>
<dbReference type="InterPro" id="IPR036271">
    <property type="entry name" value="Tet_transcr_reg_TetR-rel_C_sf"/>
</dbReference>
<keyword evidence="2 4" id="KW-0238">DNA-binding</keyword>
<accession>A0A9W6Q356</accession>
<gene>
    <name evidence="7" type="ORF">Kpho02_02300</name>
</gene>
<evidence type="ECO:0000256" key="1">
    <source>
        <dbReference type="ARBA" id="ARBA00023015"/>
    </source>
</evidence>
<name>A0A9W6Q356_9ACTN</name>
<keyword evidence="3" id="KW-0804">Transcription</keyword>
<dbReference type="InterPro" id="IPR009057">
    <property type="entry name" value="Homeodomain-like_sf"/>
</dbReference>
<dbReference type="Pfam" id="PF00440">
    <property type="entry name" value="TetR_N"/>
    <property type="match status" value="1"/>
</dbReference>
<dbReference type="EMBL" id="BSSA01000001">
    <property type="protein sequence ID" value="GLW67931.1"/>
    <property type="molecule type" value="Genomic_DNA"/>
</dbReference>
<feature type="domain" description="HTH tetR-type" evidence="6">
    <location>
        <begin position="22"/>
        <end position="82"/>
    </location>
</feature>
<keyword evidence="1" id="KW-0805">Transcription regulation</keyword>
<dbReference type="RefSeq" id="WP_285732443.1">
    <property type="nucleotide sequence ID" value="NZ_BSSA01000001.1"/>
</dbReference>
<dbReference type="GO" id="GO:0003700">
    <property type="term" value="F:DNA-binding transcription factor activity"/>
    <property type="evidence" value="ECO:0007669"/>
    <property type="project" value="TreeGrafter"/>
</dbReference>
<dbReference type="PROSITE" id="PS50977">
    <property type="entry name" value="HTH_TETR_2"/>
    <property type="match status" value="1"/>
</dbReference>
<dbReference type="InterPro" id="IPR050109">
    <property type="entry name" value="HTH-type_TetR-like_transc_reg"/>
</dbReference>